<dbReference type="PROSITE" id="PS51123">
    <property type="entry name" value="OMPA_2"/>
    <property type="match status" value="1"/>
</dbReference>
<sequence length="298" mass="33469">MKNITKSPIAWLFGLSLFGPAAAATQYTPAMDKSEWQVNSSIFLCELRQEVPFYGAASFYHKAGERLALQLQADTPRLKTGKARLTARAPVWRPRMKNIELGLVPVTQGLLPVSLNDQLSNRALTELQGGRELVFTRYPWYGAVESSQVALSPIKFQPAYQQFLKCLAGLLPVNYDQIAKTSVYFPSSGDDFPLSEKRKLSNIAIYTLADPKVTHLYIDGHTDSKGIRDENLELSKRRAEAVAEFLKREGIPENKFTVRWHGERYPVVSNQSRTGRAQNRRVTVRVDRDVAPEMASAP</sequence>
<organism evidence="6 7">
    <name type="scientific">Simiduia curdlanivorans</name>
    <dbReference type="NCBI Taxonomy" id="1492769"/>
    <lineage>
        <taxon>Bacteria</taxon>
        <taxon>Pseudomonadati</taxon>
        <taxon>Pseudomonadota</taxon>
        <taxon>Gammaproteobacteria</taxon>
        <taxon>Cellvibrionales</taxon>
        <taxon>Cellvibrionaceae</taxon>
        <taxon>Simiduia</taxon>
    </lineage>
</organism>
<feature type="signal peptide" evidence="4">
    <location>
        <begin position="1"/>
        <end position="23"/>
    </location>
</feature>
<evidence type="ECO:0000313" key="7">
    <source>
        <dbReference type="Proteomes" id="UP001595840"/>
    </source>
</evidence>
<dbReference type="Gene3D" id="2.60.40.2540">
    <property type="match status" value="1"/>
</dbReference>
<reference evidence="7" key="1">
    <citation type="journal article" date="2019" name="Int. J. Syst. Evol. Microbiol.">
        <title>The Global Catalogue of Microorganisms (GCM) 10K type strain sequencing project: providing services to taxonomists for standard genome sequencing and annotation.</title>
        <authorList>
            <consortium name="The Broad Institute Genomics Platform"/>
            <consortium name="The Broad Institute Genome Sequencing Center for Infectious Disease"/>
            <person name="Wu L."/>
            <person name="Ma J."/>
        </authorList>
    </citation>
    <scope>NUCLEOTIDE SEQUENCE [LARGE SCALE GENOMIC DNA]</scope>
    <source>
        <strain evidence="7">CECT 8570</strain>
    </source>
</reference>
<keyword evidence="4" id="KW-0732">Signal</keyword>
<dbReference type="SUPFAM" id="SSF103088">
    <property type="entry name" value="OmpA-like"/>
    <property type="match status" value="1"/>
</dbReference>
<dbReference type="PANTHER" id="PTHR30329:SF17">
    <property type="entry name" value="LIPOPROTEIN YFIB-RELATED"/>
    <property type="match status" value="1"/>
</dbReference>
<dbReference type="InterPro" id="IPR006665">
    <property type="entry name" value="OmpA-like"/>
</dbReference>
<dbReference type="RefSeq" id="WP_290265579.1">
    <property type="nucleotide sequence ID" value="NZ_JAUFQG010000006.1"/>
</dbReference>
<name>A0ABV8V448_9GAMM</name>
<dbReference type="EMBL" id="JBHSCX010000005">
    <property type="protein sequence ID" value="MFC4362201.1"/>
    <property type="molecule type" value="Genomic_DNA"/>
</dbReference>
<keyword evidence="2 3" id="KW-0472">Membrane</keyword>
<dbReference type="Proteomes" id="UP001595840">
    <property type="component" value="Unassembled WGS sequence"/>
</dbReference>
<dbReference type="Pfam" id="PF18393">
    <property type="entry name" value="MotY_N"/>
    <property type="match status" value="1"/>
</dbReference>
<dbReference type="InterPro" id="IPR050330">
    <property type="entry name" value="Bact_OuterMem_StrucFunc"/>
</dbReference>
<evidence type="ECO:0000256" key="1">
    <source>
        <dbReference type="ARBA" id="ARBA00004442"/>
    </source>
</evidence>
<dbReference type="PRINTS" id="PR01021">
    <property type="entry name" value="OMPADOMAIN"/>
</dbReference>
<comment type="caution">
    <text evidence="6">The sequence shown here is derived from an EMBL/GenBank/DDBJ whole genome shotgun (WGS) entry which is preliminary data.</text>
</comment>
<keyword evidence="7" id="KW-1185">Reference proteome</keyword>
<evidence type="ECO:0000256" key="4">
    <source>
        <dbReference type="SAM" id="SignalP"/>
    </source>
</evidence>
<feature type="domain" description="OmpA-like" evidence="5">
    <location>
        <begin position="172"/>
        <end position="290"/>
    </location>
</feature>
<dbReference type="PANTHER" id="PTHR30329">
    <property type="entry name" value="STATOR ELEMENT OF FLAGELLAR MOTOR COMPLEX"/>
    <property type="match status" value="1"/>
</dbReference>
<evidence type="ECO:0000313" key="6">
    <source>
        <dbReference type="EMBL" id="MFC4362201.1"/>
    </source>
</evidence>
<dbReference type="Pfam" id="PF00691">
    <property type="entry name" value="OmpA"/>
    <property type="match status" value="1"/>
</dbReference>
<dbReference type="InterPro" id="IPR041544">
    <property type="entry name" value="MotY_N"/>
</dbReference>
<dbReference type="CDD" id="cd07185">
    <property type="entry name" value="OmpA_C-like"/>
    <property type="match status" value="1"/>
</dbReference>
<protein>
    <submittedName>
        <fullName evidence="6">OmpA family protein</fullName>
    </submittedName>
</protein>
<feature type="chain" id="PRO_5047224873" evidence="4">
    <location>
        <begin position="24"/>
        <end position="298"/>
    </location>
</feature>
<evidence type="ECO:0000259" key="5">
    <source>
        <dbReference type="PROSITE" id="PS51123"/>
    </source>
</evidence>
<dbReference type="Gene3D" id="3.30.1330.60">
    <property type="entry name" value="OmpA-like domain"/>
    <property type="match status" value="1"/>
</dbReference>
<dbReference type="InterPro" id="IPR036737">
    <property type="entry name" value="OmpA-like_sf"/>
</dbReference>
<evidence type="ECO:0000256" key="2">
    <source>
        <dbReference type="ARBA" id="ARBA00023136"/>
    </source>
</evidence>
<dbReference type="InterPro" id="IPR006664">
    <property type="entry name" value="OMP_bac"/>
</dbReference>
<dbReference type="PRINTS" id="PR01023">
    <property type="entry name" value="NAFLGMOTY"/>
</dbReference>
<gene>
    <name evidence="6" type="ORF">ACFOX3_07805</name>
</gene>
<proteinExistence type="predicted"/>
<accession>A0ABV8V448</accession>
<evidence type="ECO:0000256" key="3">
    <source>
        <dbReference type="PROSITE-ProRule" id="PRU00473"/>
    </source>
</evidence>
<comment type="subcellular location">
    <subcellularLocation>
        <location evidence="1">Cell outer membrane</location>
    </subcellularLocation>
</comment>